<sequence>MRLRTERRALAIRQATSNKRGGRGEQERRSRRAGEQVAASRKAGRGERRSASKKSRSRRAAISELEEQVAVKERERQAEEAASRELERSEEESARSDDEDEDEEEGDGEDDHEVGEKEGKKKWNKRPLGVLMLRVALQFILDIQFKSLRNWDASKSQGLPVFGIGVAFVDQSSVSLNSPNLMINAIEEISSIVSELAPLHVASIESIFGKGFDDGVKCLNELLDSITDATGKEDFIKYLRMLSLQKIALDNKYTKLLLGSCTSKMAREIISATVKVCL</sequence>
<reference evidence="4 5" key="1">
    <citation type="journal article" date="2022" name="Nat. Plants">
        <title>Genomes of leafy and leafless Platanthera orchids illuminate the evolution of mycoheterotrophy.</title>
        <authorList>
            <person name="Li M.H."/>
            <person name="Liu K.W."/>
            <person name="Li Z."/>
            <person name="Lu H.C."/>
            <person name="Ye Q.L."/>
            <person name="Zhang D."/>
            <person name="Wang J.Y."/>
            <person name="Li Y.F."/>
            <person name="Zhong Z.M."/>
            <person name="Liu X."/>
            <person name="Yu X."/>
            <person name="Liu D.K."/>
            <person name="Tu X.D."/>
            <person name="Liu B."/>
            <person name="Hao Y."/>
            <person name="Liao X.Y."/>
            <person name="Jiang Y.T."/>
            <person name="Sun W.H."/>
            <person name="Chen J."/>
            <person name="Chen Y.Q."/>
            <person name="Ai Y."/>
            <person name="Zhai J.W."/>
            <person name="Wu S.S."/>
            <person name="Zhou Z."/>
            <person name="Hsiao Y.Y."/>
            <person name="Wu W.L."/>
            <person name="Chen Y.Y."/>
            <person name="Lin Y.F."/>
            <person name="Hsu J.L."/>
            <person name="Li C.Y."/>
            <person name="Wang Z.W."/>
            <person name="Zhao X."/>
            <person name="Zhong W.Y."/>
            <person name="Ma X.K."/>
            <person name="Ma L."/>
            <person name="Huang J."/>
            <person name="Chen G.Z."/>
            <person name="Huang M.Z."/>
            <person name="Huang L."/>
            <person name="Peng D.H."/>
            <person name="Luo Y.B."/>
            <person name="Zou S.Q."/>
            <person name="Chen S.P."/>
            <person name="Lan S."/>
            <person name="Tsai W.C."/>
            <person name="Van de Peer Y."/>
            <person name="Liu Z.J."/>
        </authorList>
    </citation>
    <scope>NUCLEOTIDE SEQUENCE [LARGE SCALE GENOMIC DNA]</scope>
    <source>
        <strain evidence="4">Lor287</strain>
    </source>
</reference>
<evidence type="ECO:0000256" key="1">
    <source>
        <dbReference type="ARBA" id="ARBA00022490"/>
    </source>
</evidence>
<accession>A0AAP0BKA3</accession>
<dbReference type="PANTHER" id="PTHR20882">
    <property type="entry name" value="CYTOPLASMIC TRNA 2-THIOLATION PROTEIN 2"/>
    <property type="match status" value="1"/>
</dbReference>
<protein>
    <submittedName>
        <fullName evidence="4">Cytoplasmic tRNA 2-thiolation protein 2</fullName>
    </submittedName>
</protein>
<keyword evidence="1" id="KW-0963">Cytoplasm</keyword>
<proteinExistence type="predicted"/>
<dbReference type="InterPro" id="IPR019407">
    <property type="entry name" value="CTU2"/>
</dbReference>
<feature type="region of interest" description="Disordered" evidence="3">
    <location>
        <begin position="1"/>
        <end position="121"/>
    </location>
</feature>
<gene>
    <name evidence="4" type="primary">CTU2</name>
    <name evidence="4" type="ORF">KSP39_PZI010726</name>
</gene>
<feature type="compositionally biased region" description="Basic and acidic residues" evidence="3">
    <location>
        <begin position="69"/>
        <end position="96"/>
    </location>
</feature>
<dbReference type="PANTHER" id="PTHR20882:SF14">
    <property type="entry name" value="CYTOPLASMIC TRNA 2-THIOLATION PROTEIN 2"/>
    <property type="match status" value="1"/>
</dbReference>
<evidence type="ECO:0000313" key="5">
    <source>
        <dbReference type="Proteomes" id="UP001418222"/>
    </source>
</evidence>
<keyword evidence="2" id="KW-0819">tRNA processing</keyword>
<evidence type="ECO:0000256" key="2">
    <source>
        <dbReference type="ARBA" id="ARBA00022694"/>
    </source>
</evidence>
<organism evidence="4 5">
    <name type="scientific">Platanthera zijinensis</name>
    <dbReference type="NCBI Taxonomy" id="2320716"/>
    <lineage>
        <taxon>Eukaryota</taxon>
        <taxon>Viridiplantae</taxon>
        <taxon>Streptophyta</taxon>
        <taxon>Embryophyta</taxon>
        <taxon>Tracheophyta</taxon>
        <taxon>Spermatophyta</taxon>
        <taxon>Magnoliopsida</taxon>
        <taxon>Liliopsida</taxon>
        <taxon>Asparagales</taxon>
        <taxon>Orchidaceae</taxon>
        <taxon>Orchidoideae</taxon>
        <taxon>Orchideae</taxon>
        <taxon>Orchidinae</taxon>
        <taxon>Platanthera</taxon>
    </lineage>
</organism>
<feature type="compositionally biased region" description="Acidic residues" evidence="3">
    <location>
        <begin position="97"/>
        <end position="113"/>
    </location>
</feature>
<dbReference type="Proteomes" id="UP001418222">
    <property type="component" value="Unassembled WGS sequence"/>
</dbReference>
<feature type="compositionally biased region" description="Basic and acidic residues" evidence="3">
    <location>
        <begin position="22"/>
        <end position="34"/>
    </location>
</feature>
<comment type="caution">
    <text evidence="4">The sequence shown here is derived from an EMBL/GenBank/DDBJ whole genome shotgun (WGS) entry which is preliminary data.</text>
</comment>
<dbReference type="GO" id="GO:0000049">
    <property type="term" value="F:tRNA binding"/>
    <property type="evidence" value="ECO:0007669"/>
    <property type="project" value="InterPro"/>
</dbReference>
<name>A0AAP0BKA3_9ASPA</name>
<evidence type="ECO:0000256" key="3">
    <source>
        <dbReference type="SAM" id="MobiDB-lite"/>
    </source>
</evidence>
<dbReference type="GO" id="GO:0005829">
    <property type="term" value="C:cytosol"/>
    <property type="evidence" value="ECO:0007669"/>
    <property type="project" value="TreeGrafter"/>
</dbReference>
<evidence type="ECO:0000313" key="4">
    <source>
        <dbReference type="EMBL" id="KAK8941170.1"/>
    </source>
</evidence>
<dbReference type="GO" id="GO:0002143">
    <property type="term" value="P:tRNA wobble position uridine thiolation"/>
    <property type="evidence" value="ECO:0007669"/>
    <property type="project" value="TreeGrafter"/>
</dbReference>
<dbReference type="EMBL" id="JBBWWQ010000008">
    <property type="protein sequence ID" value="KAK8941170.1"/>
    <property type="molecule type" value="Genomic_DNA"/>
</dbReference>
<keyword evidence="5" id="KW-1185">Reference proteome</keyword>
<dbReference type="AlphaFoldDB" id="A0AAP0BKA3"/>
<dbReference type="GO" id="GO:0016783">
    <property type="term" value="F:sulfurtransferase activity"/>
    <property type="evidence" value="ECO:0007669"/>
    <property type="project" value="TreeGrafter"/>
</dbReference>